<protein>
    <recommendedName>
        <fullName evidence="4">RRM domain-containing protein</fullName>
    </recommendedName>
</protein>
<feature type="compositionally biased region" description="Polar residues" evidence="1">
    <location>
        <begin position="43"/>
        <end position="119"/>
    </location>
</feature>
<name>A0ABQ9Y2B3_9EUKA</name>
<accession>A0ABQ9Y2B3</accession>
<dbReference type="Proteomes" id="UP001281761">
    <property type="component" value="Unassembled WGS sequence"/>
</dbReference>
<feature type="compositionally biased region" description="Low complexity" evidence="1">
    <location>
        <begin position="1"/>
        <end position="42"/>
    </location>
</feature>
<evidence type="ECO:0000313" key="3">
    <source>
        <dbReference type="Proteomes" id="UP001281761"/>
    </source>
</evidence>
<feature type="compositionally biased region" description="Pro residues" evidence="1">
    <location>
        <begin position="129"/>
        <end position="139"/>
    </location>
</feature>
<evidence type="ECO:0008006" key="4">
    <source>
        <dbReference type="Google" id="ProtNLM"/>
    </source>
</evidence>
<proteinExistence type="predicted"/>
<evidence type="ECO:0000256" key="1">
    <source>
        <dbReference type="SAM" id="MobiDB-lite"/>
    </source>
</evidence>
<feature type="region of interest" description="Disordered" evidence="1">
    <location>
        <begin position="1"/>
        <end position="163"/>
    </location>
</feature>
<dbReference type="InterPro" id="IPR012677">
    <property type="entry name" value="Nucleotide-bd_a/b_plait_sf"/>
</dbReference>
<evidence type="ECO:0000313" key="2">
    <source>
        <dbReference type="EMBL" id="KAK2957881.1"/>
    </source>
</evidence>
<organism evidence="2 3">
    <name type="scientific">Blattamonas nauphoetae</name>
    <dbReference type="NCBI Taxonomy" id="2049346"/>
    <lineage>
        <taxon>Eukaryota</taxon>
        <taxon>Metamonada</taxon>
        <taxon>Preaxostyla</taxon>
        <taxon>Oxymonadida</taxon>
        <taxon>Blattamonas</taxon>
    </lineage>
</organism>
<dbReference type="Gene3D" id="3.30.70.330">
    <property type="match status" value="1"/>
</dbReference>
<feature type="compositionally biased region" description="Polar residues" evidence="1">
    <location>
        <begin position="147"/>
        <end position="160"/>
    </location>
</feature>
<keyword evidence="3" id="KW-1185">Reference proteome</keyword>
<sequence length="275" mass="29888">MSSLPLSTTLSKTTTGQSHQLTTQSSSFPTTTFSSQTGTPTTLSTALRSSDLPDSTSVQETTTYITSSGSSRRIPVTSTTTSQLSNISSTRSPNPTLPSSLSRTGSVVTSFQSVTSDKSLTTHKSDPVPNSPDKPPPEPTEVSPSTDATTSEFQSVQSQIPPHVGRQETIFNADGSKTVFIGPPAKTESVYVFPSDSSLVSSCTMVTVKIKDQQFKLHHMRHYFSHYGSVRKIVRMKAMKDTVMVLFRTEQEALRAANGMKYTRVDDVIYVYDAH</sequence>
<dbReference type="SUPFAM" id="SSF54928">
    <property type="entry name" value="RNA-binding domain, RBD"/>
    <property type="match status" value="1"/>
</dbReference>
<dbReference type="InterPro" id="IPR035979">
    <property type="entry name" value="RBD_domain_sf"/>
</dbReference>
<gene>
    <name evidence="2" type="ORF">BLNAU_7057</name>
</gene>
<dbReference type="EMBL" id="JARBJD010000042">
    <property type="protein sequence ID" value="KAK2957881.1"/>
    <property type="molecule type" value="Genomic_DNA"/>
</dbReference>
<comment type="caution">
    <text evidence="2">The sequence shown here is derived from an EMBL/GenBank/DDBJ whole genome shotgun (WGS) entry which is preliminary data.</text>
</comment>
<reference evidence="2 3" key="1">
    <citation type="journal article" date="2022" name="bioRxiv">
        <title>Genomics of Preaxostyla Flagellates Illuminates Evolutionary Transitions and the Path Towards Mitochondrial Loss.</title>
        <authorList>
            <person name="Novak L.V.F."/>
            <person name="Treitli S.C."/>
            <person name="Pyrih J."/>
            <person name="Halakuc P."/>
            <person name="Pipaliya S.V."/>
            <person name="Vacek V."/>
            <person name="Brzon O."/>
            <person name="Soukal P."/>
            <person name="Eme L."/>
            <person name="Dacks J.B."/>
            <person name="Karnkowska A."/>
            <person name="Elias M."/>
            <person name="Hampl V."/>
        </authorList>
    </citation>
    <scope>NUCLEOTIDE SEQUENCE [LARGE SCALE GENOMIC DNA]</scope>
    <source>
        <strain evidence="2">NAU3</strain>
        <tissue evidence="2">Gut</tissue>
    </source>
</reference>